<evidence type="ECO:0000256" key="1">
    <source>
        <dbReference type="SAM" id="MobiDB-lite"/>
    </source>
</evidence>
<sequence>MAYSCQKQKGNENTPQTVQTATEEPQKQENKQIGDTIFMNYKNEKNVFIANGNVDSIHSRIYVKFKNEFSSELNGRIIQEKTNANIRFNQIIYPDKTADGPFGTELKIEAKQTGDYILIIGHSQMAENPYWGKFEVQLENKKN</sequence>
<dbReference type="Proteomes" id="UP001501367">
    <property type="component" value="Unassembled WGS sequence"/>
</dbReference>
<dbReference type="EMBL" id="BAABDT010000006">
    <property type="protein sequence ID" value="GAA3746557.1"/>
    <property type="molecule type" value="Genomic_DNA"/>
</dbReference>
<evidence type="ECO:0000313" key="2">
    <source>
        <dbReference type="EMBL" id="GAA3746557.1"/>
    </source>
</evidence>
<organism evidence="2 3">
    <name type="scientific">Flavobacterium ginsengisoli</name>
    <dbReference type="NCBI Taxonomy" id="871694"/>
    <lineage>
        <taxon>Bacteria</taxon>
        <taxon>Pseudomonadati</taxon>
        <taxon>Bacteroidota</taxon>
        <taxon>Flavobacteriia</taxon>
        <taxon>Flavobacteriales</taxon>
        <taxon>Flavobacteriaceae</taxon>
        <taxon>Flavobacterium</taxon>
    </lineage>
</organism>
<evidence type="ECO:0000313" key="3">
    <source>
        <dbReference type="Proteomes" id="UP001501367"/>
    </source>
</evidence>
<proteinExistence type="predicted"/>
<reference evidence="3" key="1">
    <citation type="journal article" date="2019" name="Int. J. Syst. Evol. Microbiol.">
        <title>The Global Catalogue of Microorganisms (GCM) 10K type strain sequencing project: providing services to taxonomists for standard genome sequencing and annotation.</title>
        <authorList>
            <consortium name="The Broad Institute Genomics Platform"/>
            <consortium name="The Broad Institute Genome Sequencing Center for Infectious Disease"/>
            <person name="Wu L."/>
            <person name="Ma J."/>
        </authorList>
    </citation>
    <scope>NUCLEOTIDE SEQUENCE [LARGE SCALE GENOMIC DNA]</scope>
    <source>
        <strain evidence="3">JCM 17336</strain>
    </source>
</reference>
<feature type="region of interest" description="Disordered" evidence="1">
    <location>
        <begin position="1"/>
        <end position="30"/>
    </location>
</feature>
<keyword evidence="3" id="KW-1185">Reference proteome</keyword>
<comment type="caution">
    <text evidence="2">The sequence shown here is derived from an EMBL/GenBank/DDBJ whole genome shotgun (WGS) entry which is preliminary data.</text>
</comment>
<accession>A0ABP7FX69</accession>
<gene>
    <name evidence="2" type="ORF">GCM10022422_33690</name>
</gene>
<name>A0ABP7FX69_9FLAO</name>
<protein>
    <recommendedName>
        <fullName evidence="4">DUF4352 domain-containing protein</fullName>
    </recommendedName>
</protein>
<evidence type="ECO:0008006" key="4">
    <source>
        <dbReference type="Google" id="ProtNLM"/>
    </source>
</evidence>
<feature type="compositionally biased region" description="Polar residues" evidence="1">
    <location>
        <begin position="1"/>
        <end position="23"/>
    </location>
</feature>